<gene>
    <name evidence="1" type="ORF">MSG28_007988</name>
</gene>
<evidence type="ECO:0000313" key="1">
    <source>
        <dbReference type="EMBL" id="KAI8420780.1"/>
    </source>
</evidence>
<comment type="caution">
    <text evidence="1">The sequence shown here is derived from an EMBL/GenBank/DDBJ whole genome shotgun (WGS) entry which is preliminary data.</text>
</comment>
<dbReference type="EMBL" id="CM046113">
    <property type="protein sequence ID" value="KAI8420780.1"/>
    <property type="molecule type" value="Genomic_DNA"/>
</dbReference>
<proteinExistence type="predicted"/>
<organism evidence="1 2">
    <name type="scientific">Choristoneura fumiferana</name>
    <name type="common">Spruce budworm moth</name>
    <name type="synonym">Archips fumiferana</name>
    <dbReference type="NCBI Taxonomy" id="7141"/>
    <lineage>
        <taxon>Eukaryota</taxon>
        <taxon>Metazoa</taxon>
        <taxon>Ecdysozoa</taxon>
        <taxon>Arthropoda</taxon>
        <taxon>Hexapoda</taxon>
        <taxon>Insecta</taxon>
        <taxon>Pterygota</taxon>
        <taxon>Neoptera</taxon>
        <taxon>Endopterygota</taxon>
        <taxon>Lepidoptera</taxon>
        <taxon>Glossata</taxon>
        <taxon>Ditrysia</taxon>
        <taxon>Tortricoidea</taxon>
        <taxon>Tortricidae</taxon>
        <taxon>Tortricinae</taxon>
        <taxon>Choristoneura</taxon>
    </lineage>
</organism>
<accession>A0ACC0J9V0</accession>
<evidence type="ECO:0000313" key="2">
    <source>
        <dbReference type="Proteomes" id="UP001064048"/>
    </source>
</evidence>
<reference evidence="1 2" key="1">
    <citation type="journal article" date="2022" name="Genome Biol. Evol.">
        <title>The Spruce Budworm Genome: Reconstructing the Evolutionary History of Antifreeze Proteins.</title>
        <authorList>
            <person name="Beliveau C."/>
            <person name="Gagne P."/>
            <person name="Picq S."/>
            <person name="Vernygora O."/>
            <person name="Keeling C.I."/>
            <person name="Pinkney K."/>
            <person name="Doucet D."/>
            <person name="Wen F."/>
            <person name="Johnston J.S."/>
            <person name="Maaroufi H."/>
            <person name="Boyle B."/>
            <person name="Laroche J."/>
            <person name="Dewar K."/>
            <person name="Juretic N."/>
            <person name="Blackburn G."/>
            <person name="Nisole A."/>
            <person name="Brunet B."/>
            <person name="Brandao M."/>
            <person name="Lumley L."/>
            <person name="Duan J."/>
            <person name="Quan G."/>
            <person name="Lucarotti C.J."/>
            <person name="Roe A.D."/>
            <person name="Sperling F.A.H."/>
            <person name="Levesque R.C."/>
            <person name="Cusson M."/>
        </authorList>
    </citation>
    <scope>NUCLEOTIDE SEQUENCE [LARGE SCALE GENOMIC DNA]</scope>
    <source>
        <strain evidence="1">Glfc:IPQL:Cfum</strain>
    </source>
</reference>
<protein>
    <submittedName>
        <fullName evidence="1">Uncharacterized protein</fullName>
    </submittedName>
</protein>
<name>A0ACC0J9V0_CHOFU</name>
<keyword evidence="2" id="KW-1185">Reference proteome</keyword>
<sequence>MSFENAKDKTGTTFVGKKPLVSCLGKPIYVPLLGTGLLSEQEGLGHSSHAGPVRFGNFARTIESLRSEMARWVALIQHGQSSIWLLVFCLLHLAQATPGPCDVETGQASIIVDIEESRGNQVNQSTVPAELPIVGEPDVDIVLSTVFPKGPTLFQLDGKRLQLLQPLDRDADNLSHMVFQLVCQVKATKRRRTTTVIVRVSDINDNAPAFQGVPYEANVSELVPVGTTVFDKIRAVDLDAGVNGLSEYFIVPGDNKTLEASNAADGYGFFSIPLPHQGVVTVNRSLDYERTQQYLVTIVASDRARDTKKRMSSTTTLTVNVQDDDDQDPSFIYKGCSLHDGACINPEYSSYVNSGVLAGILSIEPEKIQAVDMDTLDARIRYSIESGEPDSWATYFTIDQHTGAVRQLKPVDTSIAKKFQLVIKAEEVSEARRYTTAKLTVTVRPVDASPPVVEASSDEGSVEENSPKGTKVLDAKGEPIRLSVSDPDLGPGDLIPKYTYELTTNFFDIDKNGILIVNDDRLDRDPPNPGKFRFQVVAREANGGAASAPLSLAVQLLDQNDNAPVIPKTQPINVPATLEPTAVYKVEATDIDEGENARITYSIYHISNNGGNKFTIDPDTGVISSTGHLQAGEQYSVTIRATDAKGLSSQGIVELSVAPGPNTRPPQFSARDYHAPVSEGAAINSTVTTVTAKDPENEPVTYSIVSGNDLRQFAVGATTGIITVIRSLDREVLTRYQLMVKAEDPGKLSSTATVNIKVTDINDNNPEFDEDSYQFHVKEGLTGEFVGYVHATDTDEGINAMISYNLPPHLPFSIDNGTGMISTKTELDYEHTKEYAFVVTATDGAIDKRFGTASVTVQVQDVPDEAPVFPQTLHSVHVPENSANYPVIKVQAEDPDTMPEITYTILRGDTDLFSIDRKSGMIRTLRELDREMTARHELIVGTEENLEDGSGSTTTVEVLVDDRNDNAPIFTSVVRPITIEDSSSIGSLVQTVTAVDSDSTAPNNRVRYKLVGRGKASKYFNVEPDTGAVRVRDDLRKETDSEYTVDVQAYDQGEPMMSSVTSLTVYVSHSATVPPDVGLGFADTVYTEHVAENSPNGTLVRILPLLNKREHSPNTPLKCKLTDSSQKGVFYVRLTEDRDCAIYLNTSSLDYETLNGYSLEIQLESIKGLINPESSKANVKVHVTDVNDNSPVFVFPEQSTIAAAKGKYFAIVTKDTPLGTNVVQVKAKDKDSGEFGRIEYHKNSWTKAAEEYFSLETDTGVITNIKTFENVPPDVLPFKFSVTARDNPNSSQDYNIARTSVVINLLQKDNQLILEVSNLNNDALRRRSRSLLAAIEEKSGLIAGLEKVTDRHYLGVNGTLESDPKGTDVWLYLLDPSTGQILTRDSETVQKAIESGINKAVSARLQSQVSQVRPPLQAKEQPRKPQVAAAPLATALPAALLALAALVLVAASAATIYICASWSRYKRHKEQAVQQYGTLSMSMAPPRPNSGYESSEDDPAPRYETQVLNMAVDDADLQLDFSPNNHAFNIHSVQYLSKDNGERSPTLSETATTARASSVNENGTLNNHHQFDNIANNSTFARNTQTLNRRAPNNHALNNALGTLPRVNNNNVGGGLLATTLGRKINGGNNHKKKASQPIMAYDEIPGLQRASDNDNVTFGKRNFTGYTYDQSPVETTTEL</sequence>
<dbReference type="Proteomes" id="UP001064048">
    <property type="component" value="Chromosome 13"/>
</dbReference>